<evidence type="ECO:0000256" key="6">
    <source>
        <dbReference type="ARBA" id="ARBA00023004"/>
    </source>
</evidence>
<evidence type="ECO:0000256" key="2">
    <source>
        <dbReference type="ARBA" id="ARBA00022630"/>
    </source>
</evidence>
<dbReference type="PANTHER" id="PTHR43073:SF2">
    <property type="entry name" value="DIHYDROPYRIMIDINE DEHYDROGENASE [NADP(+)]"/>
    <property type="match status" value="1"/>
</dbReference>
<dbReference type="RefSeq" id="WP_269308327.1">
    <property type="nucleotide sequence ID" value="NZ_CP098242.1"/>
</dbReference>
<dbReference type="InterPro" id="IPR036188">
    <property type="entry name" value="FAD/NAD-bd_sf"/>
</dbReference>
<evidence type="ECO:0000256" key="3">
    <source>
        <dbReference type="ARBA" id="ARBA00022643"/>
    </source>
</evidence>
<dbReference type="Pfam" id="PF12838">
    <property type="entry name" value="Fer4_7"/>
    <property type="match status" value="1"/>
</dbReference>
<comment type="catalytic activity">
    <reaction evidence="10">
        <text>5,6-dihydrothymine + NAD(+) = thymine + NADH + H(+)</text>
        <dbReference type="Rhea" id="RHEA:28791"/>
        <dbReference type="ChEBI" id="CHEBI:15378"/>
        <dbReference type="ChEBI" id="CHEBI:17821"/>
        <dbReference type="ChEBI" id="CHEBI:27468"/>
        <dbReference type="ChEBI" id="CHEBI:57540"/>
        <dbReference type="ChEBI" id="CHEBI:57945"/>
        <dbReference type="EC" id="1.3.1.1"/>
    </reaction>
</comment>
<dbReference type="InterPro" id="IPR009051">
    <property type="entry name" value="Helical_ferredxn"/>
</dbReference>
<dbReference type="Gene3D" id="3.50.50.60">
    <property type="entry name" value="FAD/NAD(P)-binding domain"/>
    <property type="match status" value="2"/>
</dbReference>
<protein>
    <recommendedName>
        <fullName evidence="14">dihydrouracil dehydrogenase (NAD(+))</fullName>
        <ecNumber evidence="14">1.3.1.1</ecNumber>
    </recommendedName>
    <alternativeName>
        <fullName evidence="9">Dihydrothymine dehydrogenase</fullName>
    </alternativeName>
    <alternativeName>
        <fullName evidence="8">Dihydrouracil dehydrogenase</fullName>
    </alternativeName>
</protein>
<dbReference type="Pfam" id="PF14691">
    <property type="entry name" value="Fer4_20"/>
    <property type="match status" value="1"/>
</dbReference>
<evidence type="ECO:0000256" key="8">
    <source>
        <dbReference type="ARBA" id="ARBA00030119"/>
    </source>
</evidence>
<evidence type="ECO:0000256" key="13">
    <source>
        <dbReference type="ARBA" id="ARBA00049714"/>
    </source>
</evidence>
<comment type="cofactor">
    <cofactor evidence="1">
        <name>FMN</name>
        <dbReference type="ChEBI" id="CHEBI:58210"/>
    </cofactor>
</comment>
<dbReference type="PANTHER" id="PTHR43073">
    <property type="entry name" value="DIHYDROPYRIMIDINE DEHYDROGENASE [NADP(+)]"/>
    <property type="match status" value="1"/>
</dbReference>
<evidence type="ECO:0000256" key="14">
    <source>
        <dbReference type="ARBA" id="ARBA00049728"/>
    </source>
</evidence>
<dbReference type="InterPro" id="IPR017900">
    <property type="entry name" value="4Fe4S_Fe_S_CS"/>
</dbReference>
<accession>A0A9E9P2K8</accession>
<dbReference type="KEGG" id="ovb:NB640_08670"/>
<dbReference type="Proteomes" id="UP001156215">
    <property type="component" value="Chromosome"/>
</dbReference>
<dbReference type="InterPro" id="IPR023753">
    <property type="entry name" value="FAD/NAD-binding_dom"/>
</dbReference>
<comment type="subunit">
    <text evidence="13">Heterotetramer of 2 PreA and 2 PreT subunits.</text>
</comment>
<dbReference type="PROSITE" id="PS00198">
    <property type="entry name" value="4FE4S_FER_1"/>
    <property type="match status" value="1"/>
</dbReference>
<keyword evidence="17" id="KW-1185">Reference proteome</keyword>
<evidence type="ECO:0000259" key="15">
    <source>
        <dbReference type="PROSITE" id="PS51379"/>
    </source>
</evidence>
<evidence type="ECO:0000256" key="7">
    <source>
        <dbReference type="ARBA" id="ARBA00023014"/>
    </source>
</evidence>
<dbReference type="Pfam" id="PF07992">
    <property type="entry name" value="Pyr_redox_2"/>
    <property type="match status" value="1"/>
</dbReference>
<feature type="domain" description="4Fe-4S ferredoxin-type" evidence="15">
    <location>
        <begin position="595"/>
        <end position="625"/>
    </location>
</feature>
<evidence type="ECO:0000256" key="5">
    <source>
        <dbReference type="ARBA" id="ARBA00023002"/>
    </source>
</evidence>
<name>A0A9E9P2K8_9BURK</name>
<dbReference type="EMBL" id="CP098242">
    <property type="protein sequence ID" value="WAW09330.1"/>
    <property type="molecule type" value="Genomic_DNA"/>
</dbReference>
<evidence type="ECO:0000256" key="12">
    <source>
        <dbReference type="ARBA" id="ARBA00049578"/>
    </source>
</evidence>
<evidence type="ECO:0000256" key="10">
    <source>
        <dbReference type="ARBA" id="ARBA00047685"/>
    </source>
</evidence>
<dbReference type="GO" id="GO:0006210">
    <property type="term" value="P:thymine catabolic process"/>
    <property type="evidence" value="ECO:0007669"/>
    <property type="project" value="TreeGrafter"/>
</dbReference>
<evidence type="ECO:0000256" key="9">
    <source>
        <dbReference type="ARBA" id="ARBA00032722"/>
    </source>
</evidence>
<evidence type="ECO:0000256" key="11">
    <source>
        <dbReference type="ARBA" id="ARBA00048792"/>
    </source>
</evidence>
<comment type="catalytic activity">
    <reaction evidence="11">
        <text>5,6-dihydrouracil + NAD(+) = uracil + NADH + H(+)</text>
        <dbReference type="Rhea" id="RHEA:20189"/>
        <dbReference type="ChEBI" id="CHEBI:15378"/>
        <dbReference type="ChEBI" id="CHEBI:15901"/>
        <dbReference type="ChEBI" id="CHEBI:17568"/>
        <dbReference type="ChEBI" id="CHEBI:57540"/>
        <dbReference type="ChEBI" id="CHEBI:57945"/>
        <dbReference type="EC" id="1.3.1.1"/>
    </reaction>
</comment>
<evidence type="ECO:0000313" key="16">
    <source>
        <dbReference type="EMBL" id="WAW09330.1"/>
    </source>
</evidence>
<dbReference type="Gene3D" id="1.10.1060.10">
    <property type="entry name" value="Alpha-helical ferredoxin"/>
    <property type="match status" value="1"/>
</dbReference>
<keyword evidence="4" id="KW-0479">Metal-binding</keyword>
<evidence type="ECO:0000256" key="4">
    <source>
        <dbReference type="ARBA" id="ARBA00022723"/>
    </source>
</evidence>
<sequence length="699" mass="75995">MTDKSNEPEKEVCPVTEHLEALRIRLHSEENQSPALRSALAEAGRMITEISLGRATVGHLDELAKAVKALPESEHSLVTSLETSLDMARDKWLMHITDSACNAGICFEPRLVPCQEACPAHIDIPSMIAHIGHGNYDASLSVLLKDTPLPNSCGLVCPAPCEEACVQKTVSQPVLIKPMKSIAARCSPSYPMQEIAPATGRKVAIIGAGPAGVTTAYYLAQKGHHVEIFDEREEPGGTMRYGIPNYRLPNQILQDEINQVRKMGVEIHNGYKVKNIREFQDQGFDATFVAIGLPFSRRLGIEGDDLPFVLGGMDFLSAVRDGKDPKVGPHVIVIGGGNAAIDVAMTAFRQGATKVQMWYRRTRKDMPANPHEVVMALDEGVELVELWAPTKIMEGNLIEFARSKNAPDADTAKPVTIRADQIIAGIGQDGDIAWLDGSKIELEWGNIVADPVTLETGEPGIFSGGDIQHGASTVVAAIGSGKRAAEAIDSWLMKKEMDLPSLKPQRRDEVPYLSVDAAFRLSKSRPHVPEKDPDTRKWSHDFIQFDWDENEARAEAGRCLRCDLCIGCGLCELACIQVGAEALRMVETGNRRLVFEDFLRPASLCIGCGACAAVCPTGAIRVENRDGMRVTEITGTVVRSQPLQVCSCCDKPFVSSVQYGKTRSSMGGPGETDVVMCSSCARLRAVESLSDMRWIAAGR</sequence>
<dbReference type="InterPro" id="IPR028261">
    <property type="entry name" value="DPD_II"/>
</dbReference>
<keyword evidence="5" id="KW-0560">Oxidoreductase</keyword>
<dbReference type="GO" id="GO:0050661">
    <property type="term" value="F:NADP binding"/>
    <property type="evidence" value="ECO:0007669"/>
    <property type="project" value="TreeGrafter"/>
</dbReference>
<keyword evidence="6" id="KW-0408">Iron</keyword>
<comment type="function">
    <text evidence="12">Involved in pyrimidine base degradation. Catalyzes physiologically the reduction of uracil to 5,6-dihydrouracil (DHU) by using NADH as a specific cosubstrate. It also catalyzes the reverse reaction and the reduction of thymine to 5,6-dihydrothymine (DHT).</text>
</comment>
<dbReference type="GO" id="GO:0006212">
    <property type="term" value="P:uracil catabolic process"/>
    <property type="evidence" value="ECO:0007669"/>
    <property type="project" value="TreeGrafter"/>
</dbReference>
<keyword evidence="7" id="KW-0411">Iron-sulfur</keyword>
<dbReference type="GO" id="GO:0004159">
    <property type="term" value="F:dihydropyrimidine dehydrogenase (NAD+) activity"/>
    <property type="evidence" value="ECO:0007669"/>
    <property type="project" value="UniProtKB-EC"/>
</dbReference>
<dbReference type="AlphaFoldDB" id="A0A9E9P2K8"/>
<dbReference type="EC" id="1.3.1.1" evidence="14"/>
<reference evidence="16" key="1">
    <citation type="journal article" date="2022" name="Front. Microbiol.">
        <title>New perspectives on an old grouping: The genomic and phenotypic variability of Oxalobacter formigenes and the implications for calcium oxalate stone prevention.</title>
        <authorList>
            <person name="Chmiel J.A."/>
            <person name="Carr C."/>
            <person name="Stuivenberg G.A."/>
            <person name="Venema R."/>
            <person name="Chanyi R.M."/>
            <person name="Al K.F."/>
            <person name="Giguere D."/>
            <person name="Say H."/>
            <person name="Akouris P.P."/>
            <person name="Dominguez Romero S.A."/>
            <person name="Kwong A."/>
            <person name="Tai V."/>
            <person name="Koval S.F."/>
            <person name="Razvi H."/>
            <person name="Bjazevic J."/>
            <person name="Burton J.P."/>
        </authorList>
    </citation>
    <scope>NUCLEOTIDE SEQUENCE</scope>
    <source>
        <strain evidence="16">WoOx3</strain>
    </source>
</reference>
<gene>
    <name evidence="16" type="ORF">NB640_08670</name>
</gene>
<dbReference type="SUPFAM" id="SSF51971">
    <property type="entry name" value="Nucleotide-binding domain"/>
    <property type="match status" value="2"/>
</dbReference>
<organism evidence="16 17">
    <name type="scientific">Oxalobacter vibrioformis</name>
    <dbReference type="NCBI Taxonomy" id="933080"/>
    <lineage>
        <taxon>Bacteria</taxon>
        <taxon>Pseudomonadati</taxon>
        <taxon>Pseudomonadota</taxon>
        <taxon>Betaproteobacteria</taxon>
        <taxon>Burkholderiales</taxon>
        <taxon>Oxalobacteraceae</taxon>
        <taxon>Oxalobacter</taxon>
    </lineage>
</organism>
<dbReference type="PROSITE" id="PS51379">
    <property type="entry name" value="4FE4S_FER_2"/>
    <property type="match status" value="1"/>
</dbReference>
<evidence type="ECO:0000313" key="17">
    <source>
        <dbReference type="Proteomes" id="UP001156215"/>
    </source>
</evidence>
<dbReference type="Gene3D" id="3.30.70.20">
    <property type="match status" value="1"/>
</dbReference>
<dbReference type="InterPro" id="IPR017896">
    <property type="entry name" value="4Fe4S_Fe-S-bd"/>
</dbReference>
<proteinExistence type="predicted"/>
<evidence type="ECO:0000256" key="1">
    <source>
        <dbReference type="ARBA" id="ARBA00001917"/>
    </source>
</evidence>
<keyword evidence="3" id="KW-0288">FMN</keyword>
<dbReference type="GO" id="GO:0051536">
    <property type="term" value="F:iron-sulfur cluster binding"/>
    <property type="evidence" value="ECO:0007669"/>
    <property type="project" value="UniProtKB-KW"/>
</dbReference>
<dbReference type="GO" id="GO:0046872">
    <property type="term" value="F:metal ion binding"/>
    <property type="evidence" value="ECO:0007669"/>
    <property type="project" value="UniProtKB-KW"/>
</dbReference>
<dbReference type="SUPFAM" id="SSF54862">
    <property type="entry name" value="4Fe-4S ferredoxins"/>
    <property type="match status" value="1"/>
</dbReference>
<dbReference type="PRINTS" id="PR00419">
    <property type="entry name" value="ADXRDTASE"/>
</dbReference>
<dbReference type="GO" id="GO:0002058">
    <property type="term" value="F:uracil binding"/>
    <property type="evidence" value="ECO:0007669"/>
    <property type="project" value="TreeGrafter"/>
</dbReference>
<keyword evidence="2" id="KW-0285">Flavoprotein</keyword>